<organism evidence="1 2">
    <name type="scientific">Lipomyces kononenkoae</name>
    <name type="common">Yeast</name>
    <dbReference type="NCBI Taxonomy" id="34357"/>
    <lineage>
        <taxon>Eukaryota</taxon>
        <taxon>Fungi</taxon>
        <taxon>Dikarya</taxon>
        <taxon>Ascomycota</taxon>
        <taxon>Saccharomycotina</taxon>
        <taxon>Lipomycetes</taxon>
        <taxon>Lipomycetales</taxon>
        <taxon>Lipomycetaceae</taxon>
        <taxon>Lipomyces</taxon>
    </lineage>
</organism>
<accession>A0ACC3STP0</accession>
<dbReference type="EMBL" id="MU971438">
    <property type="protein sequence ID" value="KAK9234972.1"/>
    <property type="molecule type" value="Genomic_DNA"/>
</dbReference>
<sequence length="1001" mass="113695">MMRALVRIWARPSIWTRLSSILPASSCYLNQISRSQHELARGPRGRKAPQRGTNPVDGSVEDLSKILGESPIMKLPTVEDVVKTDTSNRELIDGILNRIEQRRDRLKHLAQLSPLYHDPPDMTQVRLFGQPVNEKRVTRLEVGDLVADKDGQLGVIVKVVRRGAFTSFILLTTSRSLRRVTASAIEFAIKEFTPEHIARNAVVYTALDANDALFEGTAIEDISAEDRNGRETLKLNAIVAPPAISRYVCQPLRLFQSEVLRLNSRIKNLVAEAHDDMASRDDYRVFSLFEICDNIMKKLAIDRSLHNVFYYTVLSSLDDDSVRWARTGRRRYMHVMYSATSHSAVEKYEKGAEYLRDINGPIVQEFIQKSRQLIRYYRNDIPHGKISQNATRVHSEMLGKDVAFYHPDVAFTEEEQAIIEVVKHFVFLCSAFREDQMTRAIVGRFVREIDMWNDQPVDHVVVYRYLYEIGVFSPWYNTAMLNPLDRLPVEDPASLKFKALENEIHNKAISLKDLNLEDSMSGLRHDFGDLPVYCIDGFGAEEIDDGISIEYVEGGEECWLHIHIADPAAVMPPSHPIAVQSAERVETIYGTVFSRPMIPEALSTLTGLVIKDGSDYCRALTFSAKVRQSDATLLDALVRPSIVRNVKSLIYEDVDSAMEWQMKCSDEGLPKRFQLPSNSSTLMNYGTADNLTSDDRNRLNEAYRIYRLLMLQRAKDRASVRPFSFASISVSSPPTINICDVSKERPLYYFPHLSPQANITFSNVVSRYLVAEFMILASRVAARFAAGRHIPLPFRVQDKVEGITSRQMLTDDDFTSHGFQKLKSPFSLGSVPTFYSTTVGPHFDIGARDGYARVTSPLRRYLDMVAHWQLEASIKGEPLPFSEEDIQNIVTRCETNLASNRHISLSNSLMWMGHGYKKLADRTQLRLTCFLLDNSQYPDATLAYCLEDMSRVDVKFGPSQKLKAGTFVVCNEIEVVDPVRKYLMLKAPDVLTEENVFTYRE</sequence>
<dbReference type="Proteomes" id="UP001433508">
    <property type="component" value="Unassembled WGS sequence"/>
</dbReference>
<evidence type="ECO:0000313" key="2">
    <source>
        <dbReference type="Proteomes" id="UP001433508"/>
    </source>
</evidence>
<reference evidence="2" key="1">
    <citation type="journal article" date="2024" name="Front. Bioeng. Biotechnol.">
        <title>Genome-scale model development and genomic sequencing of the oleaginous clade Lipomyces.</title>
        <authorList>
            <person name="Czajka J.J."/>
            <person name="Han Y."/>
            <person name="Kim J."/>
            <person name="Mondo S.J."/>
            <person name="Hofstad B.A."/>
            <person name="Robles A."/>
            <person name="Haridas S."/>
            <person name="Riley R."/>
            <person name="LaButti K."/>
            <person name="Pangilinan J."/>
            <person name="Andreopoulos W."/>
            <person name="Lipzen A."/>
            <person name="Yan J."/>
            <person name="Wang M."/>
            <person name="Ng V."/>
            <person name="Grigoriev I.V."/>
            <person name="Spatafora J.W."/>
            <person name="Magnuson J.K."/>
            <person name="Baker S.E."/>
            <person name="Pomraning K.R."/>
        </authorList>
    </citation>
    <scope>NUCLEOTIDE SEQUENCE [LARGE SCALE GENOMIC DNA]</scope>
    <source>
        <strain evidence="2">CBS 7786</strain>
    </source>
</reference>
<comment type="caution">
    <text evidence="1">The sequence shown here is derived from an EMBL/GenBank/DDBJ whole genome shotgun (WGS) entry which is preliminary data.</text>
</comment>
<keyword evidence="2" id="KW-1185">Reference proteome</keyword>
<proteinExistence type="predicted"/>
<protein>
    <submittedName>
        <fullName evidence="1">Uncharacterized protein</fullName>
    </submittedName>
</protein>
<evidence type="ECO:0000313" key="1">
    <source>
        <dbReference type="EMBL" id="KAK9234972.1"/>
    </source>
</evidence>
<gene>
    <name evidence="1" type="ORF">V1525DRAFT_411336</name>
</gene>
<name>A0ACC3STP0_LIPKO</name>